<organism evidence="2">
    <name type="scientific">Timema monikensis</name>
    <dbReference type="NCBI Taxonomy" id="170555"/>
    <lineage>
        <taxon>Eukaryota</taxon>
        <taxon>Metazoa</taxon>
        <taxon>Ecdysozoa</taxon>
        <taxon>Arthropoda</taxon>
        <taxon>Hexapoda</taxon>
        <taxon>Insecta</taxon>
        <taxon>Pterygota</taxon>
        <taxon>Neoptera</taxon>
        <taxon>Polyneoptera</taxon>
        <taxon>Phasmatodea</taxon>
        <taxon>Timematodea</taxon>
        <taxon>Timematoidea</taxon>
        <taxon>Timematidae</taxon>
        <taxon>Timema</taxon>
    </lineage>
</organism>
<reference evidence="2" key="1">
    <citation type="submission" date="2020-11" db="EMBL/GenBank/DDBJ databases">
        <authorList>
            <person name="Tran Van P."/>
        </authorList>
    </citation>
    <scope>NUCLEOTIDE SEQUENCE</scope>
</reference>
<evidence type="ECO:0000256" key="1">
    <source>
        <dbReference type="ARBA" id="ARBA00006817"/>
    </source>
</evidence>
<comment type="similarity">
    <text evidence="1">Belongs to the AHA1 family.</text>
</comment>
<dbReference type="EMBL" id="OB793856">
    <property type="protein sequence ID" value="CAD7428774.1"/>
    <property type="molecule type" value="Genomic_DNA"/>
</dbReference>
<dbReference type="InterPro" id="IPR036338">
    <property type="entry name" value="Aha1"/>
</dbReference>
<dbReference type="GO" id="GO:0006457">
    <property type="term" value="P:protein folding"/>
    <property type="evidence" value="ECO:0007669"/>
    <property type="project" value="TreeGrafter"/>
</dbReference>
<evidence type="ECO:0000313" key="2">
    <source>
        <dbReference type="EMBL" id="CAD7428774.1"/>
    </source>
</evidence>
<dbReference type="PANTHER" id="PTHR13009:SF22">
    <property type="entry name" value="LD43819P"/>
    <property type="match status" value="1"/>
</dbReference>
<protein>
    <submittedName>
        <fullName evidence="2">Uncharacterized protein</fullName>
    </submittedName>
</protein>
<dbReference type="Gene3D" id="3.15.10.20">
    <property type="entry name" value="Activator of Hsp90 ATPase Aha1, N-terminal domain"/>
    <property type="match status" value="1"/>
</dbReference>
<dbReference type="PANTHER" id="PTHR13009">
    <property type="entry name" value="HEAT SHOCK PROTEIN 90 HSP90 CO-CHAPERONE AHA-1"/>
    <property type="match status" value="1"/>
</dbReference>
<dbReference type="GO" id="GO:0051087">
    <property type="term" value="F:protein-folding chaperone binding"/>
    <property type="evidence" value="ECO:0007669"/>
    <property type="project" value="InterPro"/>
</dbReference>
<name>A0A7R9E814_9NEOP</name>
<dbReference type="GO" id="GO:0005829">
    <property type="term" value="C:cytosol"/>
    <property type="evidence" value="ECO:0007669"/>
    <property type="project" value="TreeGrafter"/>
</dbReference>
<dbReference type="InterPro" id="IPR015310">
    <property type="entry name" value="AHSA1-like_N"/>
</dbReference>
<gene>
    <name evidence="2" type="ORF">TMSB3V08_LOCUS5567</name>
</gene>
<dbReference type="SUPFAM" id="SSF103111">
    <property type="entry name" value="Activator of Hsp90 ATPase, Aha1"/>
    <property type="match status" value="1"/>
</dbReference>
<accession>A0A7R9E814</accession>
<sequence>MAKWGEGDPRWIVEERPDATNVNNWHWLVLETEKNACAWSVDKLKELLVNLPMESDIGKYKFTTLSYFIFCQSTTYSWALDLLCTWPPSTERPEFQS</sequence>
<dbReference type="AlphaFoldDB" id="A0A7R9E814"/>
<dbReference type="GO" id="GO:0001671">
    <property type="term" value="F:ATPase activator activity"/>
    <property type="evidence" value="ECO:0007669"/>
    <property type="project" value="InterPro"/>
</dbReference>
<proteinExistence type="inferred from homology"/>